<dbReference type="EMBL" id="LRFC01000012">
    <property type="protein sequence ID" value="KZE67247.1"/>
    <property type="molecule type" value="Genomic_DNA"/>
</dbReference>
<evidence type="ECO:0000259" key="1">
    <source>
        <dbReference type="PROSITE" id="PS51725"/>
    </source>
</evidence>
<dbReference type="Pfam" id="PF03992">
    <property type="entry name" value="ABM"/>
    <property type="match status" value="1"/>
</dbReference>
<dbReference type="PROSITE" id="PS51725">
    <property type="entry name" value="ABM"/>
    <property type="match status" value="1"/>
</dbReference>
<feature type="domain" description="ABM" evidence="1">
    <location>
        <begin position="5"/>
        <end position="93"/>
    </location>
</feature>
<gene>
    <name evidence="2" type="ORF">AWM68_05105</name>
</gene>
<dbReference type="PANTHER" id="PTHR33336">
    <property type="entry name" value="QUINOL MONOOXYGENASE YGIN-RELATED"/>
    <property type="match status" value="1"/>
</dbReference>
<keyword evidence="2" id="KW-0503">Monooxygenase</keyword>
<sequence>MVLSITINAILKAKPGKESSLREELVKVVQASRKEEGCINYTLHESTEDSDTFVFYETWRDEDALKSHIESEHYINYRKNIETLIQQREVYRLNVIHL</sequence>
<accession>A0A163RNW9</accession>
<evidence type="ECO:0000313" key="2">
    <source>
        <dbReference type="EMBL" id="KZE67247.1"/>
    </source>
</evidence>
<comment type="caution">
    <text evidence="2">The sequence shown here is derived from an EMBL/GenBank/DDBJ whole genome shotgun (WGS) entry which is preliminary data.</text>
</comment>
<dbReference type="Proteomes" id="UP000076567">
    <property type="component" value="Unassembled WGS sequence"/>
</dbReference>
<dbReference type="InterPro" id="IPR007138">
    <property type="entry name" value="ABM_dom"/>
</dbReference>
<dbReference type="PANTHER" id="PTHR33336:SF3">
    <property type="entry name" value="ABM DOMAIN-CONTAINING PROTEIN"/>
    <property type="match status" value="1"/>
</dbReference>
<dbReference type="AlphaFoldDB" id="A0A163RNW9"/>
<dbReference type="InterPro" id="IPR050744">
    <property type="entry name" value="AI-2_Isomerase_LsrG"/>
</dbReference>
<dbReference type="GO" id="GO:0004497">
    <property type="term" value="F:monooxygenase activity"/>
    <property type="evidence" value="ECO:0007669"/>
    <property type="project" value="UniProtKB-KW"/>
</dbReference>
<dbReference type="SUPFAM" id="SSF54909">
    <property type="entry name" value="Dimeric alpha+beta barrel"/>
    <property type="match status" value="1"/>
</dbReference>
<organism evidence="2 3">
    <name type="scientific">Fictibacillus phosphorivorans</name>
    <dbReference type="NCBI Taxonomy" id="1221500"/>
    <lineage>
        <taxon>Bacteria</taxon>
        <taxon>Bacillati</taxon>
        <taxon>Bacillota</taxon>
        <taxon>Bacilli</taxon>
        <taxon>Bacillales</taxon>
        <taxon>Fictibacillaceae</taxon>
        <taxon>Fictibacillus</taxon>
    </lineage>
</organism>
<dbReference type="InterPro" id="IPR011008">
    <property type="entry name" value="Dimeric_a/b-barrel"/>
</dbReference>
<protein>
    <submittedName>
        <fullName evidence="2">Monooxygenase</fullName>
    </submittedName>
</protein>
<reference evidence="3" key="1">
    <citation type="submission" date="2016-01" db="EMBL/GenBank/DDBJ databases">
        <title>Draft genome of Chromobacterium sp. F49.</title>
        <authorList>
            <person name="Hong K.W."/>
        </authorList>
    </citation>
    <scope>NUCLEOTIDE SEQUENCE [LARGE SCALE GENOMIC DNA]</scope>
    <source>
        <strain evidence="3">P7IIIA</strain>
    </source>
</reference>
<keyword evidence="2" id="KW-0560">Oxidoreductase</keyword>
<proteinExistence type="predicted"/>
<keyword evidence="3" id="KW-1185">Reference proteome</keyword>
<name>A0A163RNW9_9BACL</name>
<dbReference type="Gene3D" id="3.30.70.100">
    <property type="match status" value="1"/>
</dbReference>
<evidence type="ECO:0000313" key="3">
    <source>
        <dbReference type="Proteomes" id="UP000076567"/>
    </source>
</evidence>